<protein>
    <submittedName>
        <fullName evidence="2">Uncharacterized protein</fullName>
    </submittedName>
</protein>
<organism evidence="2 3">
    <name type="scientific">Timema podura</name>
    <name type="common">Walking stick</name>
    <dbReference type="NCBI Taxonomy" id="61482"/>
    <lineage>
        <taxon>Eukaryota</taxon>
        <taxon>Metazoa</taxon>
        <taxon>Ecdysozoa</taxon>
        <taxon>Arthropoda</taxon>
        <taxon>Hexapoda</taxon>
        <taxon>Insecta</taxon>
        <taxon>Pterygota</taxon>
        <taxon>Neoptera</taxon>
        <taxon>Polyneoptera</taxon>
        <taxon>Phasmatodea</taxon>
        <taxon>Timematodea</taxon>
        <taxon>Timematoidea</taxon>
        <taxon>Timematidae</taxon>
        <taxon>Timema</taxon>
    </lineage>
</organism>
<proteinExistence type="predicted"/>
<accession>A0ABN7PPV4</accession>
<evidence type="ECO:0000256" key="1">
    <source>
        <dbReference type="SAM" id="MobiDB-lite"/>
    </source>
</evidence>
<feature type="region of interest" description="Disordered" evidence="1">
    <location>
        <begin position="91"/>
        <end position="115"/>
    </location>
</feature>
<keyword evidence="3" id="KW-1185">Reference proteome</keyword>
<comment type="caution">
    <text evidence="2">The sequence shown here is derived from an EMBL/GenBank/DDBJ whole genome shotgun (WGS) entry which is preliminary data.</text>
</comment>
<evidence type="ECO:0000313" key="3">
    <source>
        <dbReference type="Proteomes" id="UP001153148"/>
    </source>
</evidence>
<feature type="non-terminal residue" evidence="2">
    <location>
        <position position="1"/>
    </location>
</feature>
<evidence type="ECO:0000313" key="2">
    <source>
        <dbReference type="EMBL" id="CAG2067576.1"/>
    </source>
</evidence>
<sequence length="115" mass="12884">PVPVTSVKDTETVCVPVCPPDIPIYPCPHPRFGCQPYRLERFPICKQEVRKDNSPVRKEREFAGIILACEALSGDALLQEPVQEARRLDAGLPEKRVRSSGVHDLRRGRDVRAAL</sequence>
<gene>
    <name evidence="2" type="ORF">TPAB3V08_LOCUS14519</name>
</gene>
<dbReference type="EMBL" id="CAJPIN010071351">
    <property type="protein sequence ID" value="CAG2067576.1"/>
    <property type="molecule type" value="Genomic_DNA"/>
</dbReference>
<reference evidence="2" key="1">
    <citation type="submission" date="2021-03" db="EMBL/GenBank/DDBJ databases">
        <authorList>
            <person name="Tran Van P."/>
        </authorList>
    </citation>
    <scope>NUCLEOTIDE SEQUENCE</scope>
</reference>
<dbReference type="Proteomes" id="UP001153148">
    <property type="component" value="Unassembled WGS sequence"/>
</dbReference>
<name>A0ABN7PPV4_TIMPD</name>